<gene>
    <name evidence="4" type="ORF">NAG76_22040</name>
</gene>
<dbReference type="InterPro" id="IPR001448">
    <property type="entry name" value="SASP_alpha/beta-type"/>
</dbReference>
<dbReference type="PROSITE" id="PS00304">
    <property type="entry name" value="SASP_1"/>
    <property type="match status" value="1"/>
</dbReference>
<evidence type="ECO:0000313" key="5">
    <source>
        <dbReference type="Proteomes" id="UP001056756"/>
    </source>
</evidence>
<evidence type="ECO:0000256" key="2">
    <source>
        <dbReference type="ARBA" id="ARBA00005442"/>
    </source>
</evidence>
<reference evidence="4" key="1">
    <citation type="submission" date="2022-05" db="EMBL/GenBank/DDBJ databases">
        <title>Novel bacterial taxa in a minimal lignocellulolytic consortium and its capacity to transform plastics disclosed by genome-resolved metagenomics.</title>
        <authorList>
            <person name="Rodriguez C.A.D."/>
            <person name="Diaz-Garcia L."/>
            <person name="Herrera K."/>
            <person name="Tarazona N.A."/>
            <person name="Sproer C."/>
            <person name="Overmann J."/>
            <person name="Jimenez D.J."/>
        </authorList>
    </citation>
    <scope>NUCLEOTIDE SEQUENCE</scope>
    <source>
        <strain evidence="4">MAG5</strain>
    </source>
</reference>
<dbReference type="Proteomes" id="UP001056756">
    <property type="component" value="Chromosome"/>
</dbReference>
<keyword evidence="3" id="KW-0238">DNA-binding</keyword>
<comment type="function">
    <text evidence="1">SASP are bound to spore DNA. They are double-stranded DNA-binding proteins that cause DNA to change to an a-like conformation. They protect the DNA backbone from chemical and enzymatic cleavage and are thus involved in dormant spore's high resistance to UV light.</text>
</comment>
<evidence type="ECO:0000256" key="3">
    <source>
        <dbReference type="ARBA" id="ARBA00023125"/>
    </source>
</evidence>
<comment type="similarity">
    <text evidence="2">Belongs to the alpha/beta-type SASP family.</text>
</comment>
<organism evidence="4 5">
    <name type="scientific">Candidatus Pristimantibacillus lignocellulolyticus</name>
    <dbReference type="NCBI Taxonomy" id="2994561"/>
    <lineage>
        <taxon>Bacteria</taxon>
        <taxon>Bacillati</taxon>
        <taxon>Bacillota</taxon>
        <taxon>Bacilli</taxon>
        <taxon>Bacillales</taxon>
        <taxon>Paenibacillaceae</taxon>
        <taxon>Candidatus Pristimantibacillus</taxon>
    </lineage>
</organism>
<evidence type="ECO:0000313" key="4">
    <source>
        <dbReference type="EMBL" id="URN94467.1"/>
    </source>
</evidence>
<sequence>MSSRGRLIVPEAKYAIDQMKFEIAQELGIQLPQDGYYGSMTTRDIGSIGGYITKRLVALGQQQLSSKRF</sequence>
<dbReference type="Pfam" id="PF00269">
    <property type="entry name" value="SASP"/>
    <property type="match status" value="1"/>
</dbReference>
<dbReference type="InterPro" id="IPR018126">
    <property type="entry name" value="SASP_alpha/beta-type_CS"/>
</dbReference>
<dbReference type="PANTHER" id="PTHR36107:SF1">
    <property type="entry name" value="SMALL, ACID-SOLUBLE SPORE PROTEIN A"/>
    <property type="match status" value="1"/>
</dbReference>
<dbReference type="GO" id="GO:0003690">
    <property type="term" value="F:double-stranded DNA binding"/>
    <property type="evidence" value="ECO:0007669"/>
    <property type="project" value="InterPro"/>
</dbReference>
<dbReference type="KEGG" id="plig:NAG76_22040"/>
<name>A0A9J6ZE84_9BACL</name>
<dbReference type="AlphaFoldDB" id="A0A9J6ZE84"/>
<protein>
    <submittedName>
        <fullName evidence="4">Alpha/beta-type small acid-soluble spore protein</fullName>
    </submittedName>
</protein>
<dbReference type="InterPro" id="IPR038300">
    <property type="entry name" value="SASP_sf_alpha/beta"/>
</dbReference>
<proteinExistence type="inferred from homology"/>
<evidence type="ECO:0000256" key="1">
    <source>
        <dbReference type="ARBA" id="ARBA00003863"/>
    </source>
</evidence>
<dbReference type="GO" id="GO:0006265">
    <property type="term" value="P:DNA topological change"/>
    <property type="evidence" value="ECO:0007669"/>
    <property type="project" value="InterPro"/>
</dbReference>
<dbReference type="Gene3D" id="6.10.10.80">
    <property type="entry name" value="Small, acid-soluble spore protein, alpha/beta type-like"/>
    <property type="match status" value="1"/>
</dbReference>
<accession>A0A9J6ZE84</accession>
<dbReference type="InterPro" id="IPR050847">
    <property type="entry name" value="SASP_DNA-binding"/>
</dbReference>
<dbReference type="EMBL" id="CP097899">
    <property type="protein sequence ID" value="URN94467.1"/>
    <property type="molecule type" value="Genomic_DNA"/>
</dbReference>
<dbReference type="PANTHER" id="PTHR36107">
    <property type="entry name" value="SMALL, ACID-SOLUBLE SPORE PROTEIN A"/>
    <property type="match status" value="1"/>
</dbReference>